<dbReference type="OrthoDB" id="9798864at2"/>
<dbReference type="PROSITE" id="PS51007">
    <property type="entry name" value="CYTC"/>
    <property type="match status" value="1"/>
</dbReference>
<keyword evidence="2 8" id="KW-0349">Heme</keyword>
<feature type="binding site" description="covalent" evidence="8">
    <location>
        <position position="56"/>
    </location>
    <ligand>
        <name>heme c</name>
        <dbReference type="ChEBI" id="CHEBI:61717"/>
    </ligand>
</feature>
<evidence type="ECO:0000313" key="12">
    <source>
        <dbReference type="EMBL" id="AIL32066.1"/>
    </source>
</evidence>
<feature type="binding site" description="covalent" evidence="8">
    <location>
        <position position="52"/>
    </location>
    <ligand>
        <name>heme c</name>
        <dbReference type="ChEBI" id="CHEBI:61717"/>
    </ligand>
</feature>
<organism evidence="12 13">
    <name type="scientific">Basilea psittacipulmonis DSM 24701</name>
    <dbReference type="NCBI Taxonomy" id="1072685"/>
    <lineage>
        <taxon>Bacteria</taxon>
        <taxon>Pseudomonadati</taxon>
        <taxon>Pseudomonadota</taxon>
        <taxon>Betaproteobacteria</taxon>
        <taxon>Burkholderiales</taxon>
        <taxon>Alcaligenaceae</taxon>
        <taxon>Basilea</taxon>
    </lineage>
</organism>
<evidence type="ECO:0000256" key="9">
    <source>
        <dbReference type="SAM" id="Phobius"/>
    </source>
</evidence>
<evidence type="ECO:0000256" key="5">
    <source>
        <dbReference type="ARBA" id="ARBA00022989"/>
    </source>
</evidence>
<keyword evidence="4 8" id="KW-0479">Metal-binding</keyword>
<protein>
    <submittedName>
        <fullName evidence="12">Cytochrome C</fullName>
    </submittedName>
</protein>
<comment type="cofactor">
    <cofactor evidence="8">
        <name>heme c</name>
        <dbReference type="ChEBI" id="CHEBI:61717"/>
    </cofactor>
    <text evidence="8">Binds 1 heme c group covalently per subunit.</text>
</comment>
<evidence type="ECO:0000256" key="1">
    <source>
        <dbReference type="ARBA" id="ARBA00004370"/>
    </source>
</evidence>
<sequence length="285" mass="32197">MKKLLAILALCVSFAAPLAQAAGHGVKWDEAPNLIHDKAALQNGAKLFVNYCLNCHSAKALRYNNLEKIGLTDTQIHDNLLFTGKKVGDLMTVAMHADDARVWFGTAPPDLSVMARAKAENLGAPGTDYIYTYLRSFYRDNSRPTGWNNLVFPNVGMPNPFWELQSPSIVTFTKVHLDADENGKPAWFKTVTQYDEKGYKHVLSNEKLPADYAGGPSEHHEVEYLNPGKQEEFDKNVADLTAFMGWMAEPDQVLRHRIGYVVMAFLFVFLFVCWRLNKAYWKHVK</sequence>
<feature type="binding site" description="covalent" evidence="8">
    <location>
        <position position="55"/>
    </location>
    <ligand>
        <name>heme c</name>
        <dbReference type="ChEBI" id="CHEBI:61717"/>
    </ligand>
</feature>
<dbReference type="GO" id="GO:0009055">
    <property type="term" value="F:electron transfer activity"/>
    <property type="evidence" value="ECO:0007669"/>
    <property type="project" value="InterPro"/>
</dbReference>
<evidence type="ECO:0000313" key="13">
    <source>
        <dbReference type="Proteomes" id="UP000028945"/>
    </source>
</evidence>
<keyword evidence="13" id="KW-1185">Reference proteome</keyword>
<name>A0A077DD13_9BURK</name>
<dbReference type="HOGENOM" id="CLU_078597_0_0_4"/>
<keyword evidence="6 8" id="KW-0408">Iron</keyword>
<accession>A0A077DD13</accession>
<evidence type="ECO:0000256" key="6">
    <source>
        <dbReference type="ARBA" id="ARBA00023004"/>
    </source>
</evidence>
<dbReference type="RefSeq" id="WP_038498070.1">
    <property type="nucleotide sequence ID" value="NZ_AFWK01000054.1"/>
</dbReference>
<keyword evidence="3 9" id="KW-0812">Transmembrane</keyword>
<keyword evidence="7 9" id="KW-0472">Membrane</keyword>
<dbReference type="PANTHER" id="PTHR10266">
    <property type="entry name" value="CYTOCHROME C1"/>
    <property type="match status" value="1"/>
</dbReference>
<dbReference type="Gene3D" id="1.10.760.10">
    <property type="entry name" value="Cytochrome c-like domain"/>
    <property type="match status" value="1"/>
</dbReference>
<evidence type="ECO:0000256" key="3">
    <source>
        <dbReference type="ARBA" id="ARBA00022692"/>
    </source>
</evidence>
<feature type="domain" description="Cytochrome c" evidence="11">
    <location>
        <begin position="39"/>
        <end position="138"/>
    </location>
</feature>
<feature type="signal peptide" evidence="10">
    <location>
        <begin position="1"/>
        <end position="21"/>
    </location>
</feature>
<feature type="transmembrane region" description="Helical" evidence="9">
    <location>
        <begin position="258"/>
        <end position="276"/>
    </location>
</feature>
<keyword evidence="5 9" id="KW-1133">Transmembrane helix</keyword>
<evidence type="ECO:0000256" key="7">
    <source>
        <dbReference type="ARBA" id="ARBA00023136"/>
    </source>
</evidence>
<dbReference type="InterPro" id="IPR002326">
    <property type="entry name" value="Cyt_c1"/>
</dbReference>
<dbReference type="GO" id="GO:0020037">
    <property type="term" value="F:heme binding"/>
    <property type="evidence" value="ECO:0007669"/>
    <property type="project" value="InterPro"/>
</dbReference>
<reference evidence="12 13" key="1">
    <citation type="journal article" date="2014" name="BMC Genomics">
        <title>A genomic perspective on a new bacterial genus and species from the Alcaligenaceae family, Basilea psittacipulmonis.</title>
        <authorList>
            <person name="Whiteson K.L."/>
            <person name="Hernandez D."/>
            <person name="Lazarevic V."/>
            <person name="Gaia N."/>
            <person name="Farinelli L."/>
            <person name="Francois P."/>
            <person name="Pilo P."/>
            <person name="Frey J."/>
            <person name="Schrenzel J."/>
        </authorList>
    </citation>
    <scope>NUCLEOTIDE SEQUENCE [LARGE SCALE GENOMIC DNA]</scope>
    <source>
        <strain evidence="12 13">DSM 24701</strain>
    </source>
</reference>
<dbReference type="InterPro" id="IPR036909">
    <property type="entry name" value="Cyt_c-like_dom_sf"/>
</dbReference>
<gene>
    <name evidence="12" type="ORF">IX83_00835</name>
</gene>
<evidence type="ECO:0000256" key="10">
    <source>
        <dbReference type="SAM" id="SignalP"/>
    </source>
</evidence>
<comment type="subcellular location">
    <subcellularLocation>
        <location evidence="1">Membrane</location>
    </subcellularLocation>
</comment>
<dbReference type="SUPFAM" id="SSF46626">
    <property type="entry name" value="Cytochrome c"/>
    <property type="match status" value="1"/>
</dbReference>
<dbReference type="eggNOG" id="COG2857">
    <property type="taxonomic scope" value="Bacteria"/>
</dbReference>
<evidence type="ECO:0000259" key="11">
    <source>
        <dbReference type="PROSITE" id="PS51007"/>
    </source>
</evidence>
<dbReference type="Pfam" id="PF02167">
    <property type="entry name" value="Cytochrom_C1"/>
    <property type="match status" value="2"/>
</dbReference>
<dbReference type="GO" id="GO:0046872">
    <property type="term" value="F:metal ion binding"/>
    <property type="evidence" value="ECO:0007669"/>
    <property type="project" value="UniProtKB-KW"/>
</dbReference>
<dbReference type="Proteomes" id="UP000028945">
    <property type="component" value="Chromosome"/>
</dbReference>
<evidence type="ECO:0000256" key="2">
    <source>
        <dbReference type="ARBA" id="ARBA00022617"/>
    </source>
</evidence>
<dbReference type="InterPro" id="IPR009056">
    <property type="entry name" value="Cyt_c-like_dom"/>
</dbReference>
<proteinExistence type="predicted"/>
<dbReference type="KEGG" id="bpsi:IX83_00835"/>
<dbReference type="EMBL" id="CP009238">
    <property type="protein sequence ID" value="AIL32066.1"/>
    <property type="molecule type" value="Genomic_DNA"/>
</dbReference>
<evidence type="ECO:0000256" key="4">
    <source>
        <dbReference type="ARBA" id="ARBA00022723"/>
    </source>
</evidence>
<dbReference type="PANTHER" id="PTHR10266:SF3">
    <property type="entry name" value="CYTOCHROME C1, HEME PROTEIN, MITOCHONDRIAL"/>
    <property type="match status" value="1"/>
</dbReference>
<keyword evidence="10" id="KW-0732">Signal</keyword>
<feature type="chain" id="PRO_5001718008" evidence="10">
    <location>
        <begin position="22"/>
        <end position="285"/>
    </location>
</feature>
<dbReference type="AlphaFoldDB" id="A0A077DD13"/>
<evidence type="ECO:0000256" key="8">
    <source>
        <dbReference type="PIRSR" id="PIRSR602326-1"/>
    </source>
</evidence>
<dbReference type="STRING" id="1072685.IX83_00835"/>
<dbReference type="GO" id="GO:0016020">
    <property type="term" value="C:membrane"/>
    <property type="evidence" value="ECO:0007669"/>
    <property type="project" value="UniProtKB-SubCell"/>
</dbReference>